<evidence type="ECO:0000256" key="2">
    <source>
        <dbReference type="ARBA" id="ARBA00022487"/>
    </source>
</evidence>
<dbReference type="GO" id="GO:0006581">
    <property type="term" value="P:acetylcholine catabolic process"/>
    <property type="evidence" value="ECO:0007669"/>
    <property type="project" value="TreeGrafter"/>
</dbReference>
<protein>
    <submittedName>
        <fullName evidence="8">Acetylcholinesterase-1</fullName>
    </submittedName>
</protein>
<comment type="caution">
    <text evidence="8">The sequence shown here is derived from an EMBL/GenBank/DDBJ whole genome shotgun (WGS) entry which is preliminary data.</text>
</comment>
<dbReference type="PANTHER" id="PTHR43918">
    <property type="entry name" value="ACETYLCHOLINESTERASE"/>
    <property type="match status" value="1"/>
</dbReference>
<evidence type="ECO:0000256" key="5">
    <source>
        <dbReference type="ARBA" id="ARBA00023180"/>
    </source>
</evidence>
<dbReference type="OrthoDB" id="6430787at2759"/>
<dbReference type="InterPro" id="IPR002018">
    <property type="entry name" value="CarbesteraseB"/>
</dbReference>
<accession>A0A8X6TKK9</accession>
<dbReference type="PRINTS" id="PR00878">
    <property type="entry name" value="CHOLNESTRASE"/>
</dbReference>
<keyword evidence="9" id="KW-1185">Reference proteome</keyword>
<evidence type="ECO:0000256" key="6">
    <source>
        <dbReference type="ARBA" id="ARBA00048484"/>
    </source>
</evidence>
<dbReference type="GO" id="GO:0003990">
    <property type="term" value="F:acetylcholinesterase activity"/>
    <property type="evidence" value="ECO:0007669"/>
    <property type="project" value="UniProtKB-EC"/>
</dbReference>
<evidence type="ECO:0000256" key="3">
    <source>
        <dbReference type="ARBA" id="ARBA00022801"/>
    </source>
</evidence>
<dbReference type="AlphaFoldDB" id="A0A8X6TKK9"/>
<sequence>MRELFKDYLDPESIIKYYLPDYVPEDAYDFIRYQIYTSFGDEFFVCPQVYYAEKCAQKGYNVYYYVWRHRSSKTPWAPWMGVPHFDEVEFVFGLPLLYPSEYQTEEIQLSQKTIEIWSSFVKAG</sequence>
<dbReference type="InterPro" id="IPR029058">
    <property type="entry name" value="AB_hydrolase_fold"/>
</dbReference>
<dbReference type="PANTHER" id="PTHR43918:SF4">
    <property type="entry name" value="CARBOXYLIC ESTER HYDROLASE"/>
    <property type="match status" value="1"/>
</dbReference>
<dbReference type="GO" id="GO:0019695">
    <property type="term" value="P:choline metabolic process"/>
    <property type="evidence" value="ECO:0007669"/>
    <property type="project" value="TreeGrafter"/>
</dbReference>
<name>A0A8X6TKK9_NEPPI</name>
<proteinExistence type="inferred from homology"/>
<dbReference type="EMBL" id="BMAW01106561">
    <property type="protein sequence ID" value="GFT24984.1"/>
    <property type="molecule type" value="Genomic_DNA"/>
</dbReference>
<reference evidence="8" key="1">
    <citation type="submission" date="2020-08" db="EMBL/GenBank/DDBJ databases">
        <title>Multicomponent nature underlies the extraordinary mechanical properties of spider dragline silk.</title>
        <authorList>
            <person name="Kono N."/>
            <person name="Nakamura H."/>
            <person name="Mori M."/>
            <person name="Yoshida Y."/>
            <person name="Ohtoshi R."/>
            <person name="Malay A.D."/>
            <person name="Moran D.A.P."/>
            <person name="Tomita M."/>
            <person name="Numata K."/>
            <person name="Arakawa K."/>
        </authorList>
    </citation>
    <scope>NUCLEOTIDE SEQUENCE</scope>
</reference>
<keyword evidence="5" id="KW-0325">Glycoprotein</keyword>
<evidence type="ECO:0000259" key="7">
    <source>
        <dbReference type="Pfam" id="PF00135"/>
    </source>
</evidence>
<keyword evidence="3" id="KW-0378">Hydrolase</keyword>
<dbReference type="Pfam" id="PF00135">
    <property type="entry name" value="COesterase"/>
    <property type="match status" value="1"/>
</dbReference>
<evidence type="ECO:0000256" key="4">
    <source>
        <dbReference type="ARBA" id="ARBA00023157"/>
    </source>
</evidence>
<dbReference type="SUPFAM" id="SSF53474">
    <property type="entry name" value="alpha/beta-Hydrolases"/>
    <property type="match status" value="1"/>
</dbReference>
<feature type="domain" description="Carboxylesterase type B" evidence="7">
    <location>
        <begin position="13"/>
        <end position="124"/>
    </location>
</feature>
<organism evidence="8 9">
    <name type="scientific">Nephila pilipes</name>
    <name type="common">Giant wood spider</name>
    <name type="synonym">Nephila maculata</name>
    <dbReference type="NCBI Taxonomy" id="299642"/>
    <lineage>
        <taxon>Eukaryota</taxon>
        <taxon>Metazoa</taxon>
        <taxon>Ecdysozoa</taxon>
        <taxon>Arthropoda</taxon>
        <taxon>Chelicerata</taxon>
        <taxon>Arachnida</taxon>
        <taxon>Araneae</taxon>
        <taxon>Araneomorphae</taxon>
        <taxon>Entelegynae</taxon>
        <taxon>Araneoidea</taxon>
        <taxon>Nephilidae</taxon>
        <taxon>Nephila</taxon>
    </lineage>
</organism>
<keyword evidence="4" id="KW-1015">Disulfide bond</keyword>
<evidence type="ECO:0000313" key="9">
    <source>
        <dbReference type="Proteomes" id="UP000887013"/>
    </source>
</evidence>
<dbReference type="GO" id="GO:0005615">
    <property type="term" value="C:extracellular space"/>
    <property type="evidence" value="ECO:0007669"/>
    <property type="project" value="TreeGrafter"/>
</dbReference>
<dbReference type="Proteomes" id="UP000887013">
    <property type="component" value="Unassembled WGS sequence"/>
</dbReference>
<evidence type="ECO:0000256" key="1">
    <source>
        <dbReference type="ARBA" id="ARBA00005964"/>
    </source>
</evidence>
<dbReference type="InterPro" id="IPR050654">
    <property type="entry name" value="AChE-related_enzymes"/>
</dbReference>
<evidence type="ECO:0000313" key="8">
    <source>
        <dbReference type="EMBL" id="GFT24984.1"/>
    </source>
</evidence>
<dbReference type="Gene3D" id="3.40.50.1820">
    <property type="entry name" value="alpha/beta hydrolase"/>
    <property type="match status" value="1"/>
</dbReference>
<dbReference type="GO" id="GO:0005886">
    <property type="term" value="C:plasma membrane"/>
    <property type="evidence" value="ECO:0007669"/>
    <property type="project" value="TreeGrafter"/>
</dbReference>
<gene>
    <name evidence="8" type="primary">ACES_30</name>
    <name evidence="8" type="ORF">NPIL_589591</name>
</gene>
<dbReference type="InterPro" id="IPR000997">
    <property type="entry name" value="Cholinesterase"/>
</dbReference>
<comment type="similarity">
    <text evidence="1">Belongs to the type-B carboxylesterase/lipase family.</text>
</comment>
<keyword evidence="2" id="KW-0719">Serine esterase</keyword>
<feature type="non-terminal residue" evidence="8">
    <location>
        <position position="124"/>
    </location>
</feature>
<comment type="catalytic activity">
    <reaction evidence="6">
        <text>acetylcholine + H2O = choline + acetate + H(+)</text>
        <dbReference type="Rhea" id="RHEA:17561"/>
        <dbReference type="ChEBI" id="CHEBI:15354"/>
        <dbReference type="ChEBI" id="CHEBI:15355"/>
        <dbReference type="ChEBI" id="CHEBI:15377"/>
        <dbReference type="ChEBI" id="CHEBI:15378"/>
        <dbReference type="ChEBI" id="CHEBI:30089"/>
        <dbReference type="EC" id="3.1.1.7"/>
    </reaction>
</comment>